<evidence type="ECO:0000313" key="7">
    <source>
        <dbReference type="Proteomes" id="UP000290759"/>
    </source>
</evidence>
<feature type="active site" description="Proton acceptor" evidence="4">
    <location>
        <position position="46"/>
    </location>
</feature>
<dbReference type="Proteomes" id="UP000290759">
    <property type="component" value="Unassembled WGS sequence"/>
</dbReference>
<keyword evidence="3 4" id="KW-0664">Pyridoxine biosynthesis</keyword>
<evidence type="ECO:0000313" key="6">
    <source>
        <dbReference type="EMBL" id="RYC32406.1"/>
    </source>
</evidence>
<evidence type="ECO:0000256" key="5">
    <source>
        <dbReference type="NCBIfam" id="TIGR00559"/>
    </source>
</evidence>
<dbReference type="EMBL" id="QYBB01000007">
    <property type="protein sequence ID" value="RYC32406.1"/>
    <property type="molecule type" value="Genomic_DNA"/>
</dbReference>
<comment type="subunit">
    <text evidence="4">Homooctamer; tetramer of dimers.</text>
</comment>
<dbReference type="PANTHER" id="PTHR30456">
    <property type="entry name" value="PYRIDOXINE 5'-PHOSPHATE SYNTHASE"/>
    <property type="match status" value="1"/>
</dbReference>
<proteinExistence type="inferred from homology"/>
<accession>A0A4Q2UBE2</accession>
<feature type="binding site" evidence="4">
    <location>
        <position position="48"/>
    </location>
    <ligand>
        <name>1-deoxy-D-xylulose 5-phosphate</name>
        <dbReference type="ChEBI" id="CHEBI:57792"/>
    </ligand>
</feature>
<dbReference type="NCBIfam" id="TIGR00559">
    <property type="entry name" value="pdxJ"/>
    <property type="match status" value="1"/>
</dbReference>
<dbReference type="PANTHER" id="PTHR30456:SF0">
    <property type="entry name" value="PYRIDOXINE 5'-PHOSPHATE SYNTHASE"/>
    <property type="match status" value="1"/>
</dbReference>
<dbReference type="InterPro" id="IPR004569">
    <property type="entry name" value="PyrdxlP_synth_PdxJ"/>
</dbReference>
<protein>
    <recommendedName>
        <fullName evidence="4 5">Pyridoxine 5'-phosphate synthase</fullName>
        <shortName evidence="4">PNP synthase</shortName>
        <ecNumber evidence="4 5">2.6.99.2</ecNumber>
    </recommendedName>
</protein>
<dbReference type="AlphaFoldDB" id="A0A4Q2UBE2"/>
<feature type="binding site" evidence="4">
    <location>
        <position position="21"/>
    </location>
    <ligand>
        <name>3-amino-2-oxopropyl phosphate</name>
        <dbReference type="ChEBI" id="CHEBI:57279"/>
    </ligand>
</feature>
<comment type="function">
    <text evidence="4">Catalyzes the complicated ring closure reaction between the two acyclic compounds 1-deoxy-D-xylulose-5-phosphate (DXP) and 3-amino-2-oxopropyl phosphate (1-amino-acetone-3-phosphate or AAP) to form pyridoxine 5'-phosphate (PNP) and inorganic phosphate.</text>
</comment>
<comment type="similarity">
    <text evidence="4">Belongs to the PNP synthase family.</text>
</comment>
<feature type="binding site" evidence="4">
    <location>
        <position position="10"/>
    </location>
    <ligand>
        <name>3-amino-2-oxopropyl phosphate</name>
        <dbReference type="ChEBI" id="CHEBI:57279"/>
    </ligand>
</feature>
<dbReference type="HAMAP" id="MF_00279">
    <property type="entry name" value="PdxJ"/>
    <property type="match status" value="1"/>
</dbReference>
<feature type="active site" description="Proton acceptor" evidence="4">
    <location>
        <position position="78"/>
    </location>
</feature>
<dbReference type="Pfam" id="PF03740">
    <property type="entry name" value="PdxJ"/>
    <property type="match status" value="1"/>
</dbReference>
<dbReference type="OrthoDB" id="9806590at2"/>
<feature type="active site" description="Proton donor" evidence="4">
    <location>
        <position position="200"/>
    </location>
</feature>
<sequence length="249" mass="26465">MPEMARLSVNLNKIALLRNARRTGVPDVLRFGRLARDAGAQGLTVHPRPDERHIRRSDVPALADLVAPWRPGFEFNIEGYPDEAFLRLVADVRPDQCTLVPDAPDTFTSDEGWRLDGDRAGLVRDAVARLKGWGCRAVVFIDPDPDAAERAAALGADGIEIYTGGYGAAFARGDHGALLERCAAAAGRAAALGLVVNVGHDLNLDNLPPLVAALPALHEASIGHELTADALEMGWTAAVAAYRNALAGT</sequence>
<organism evidence="6 7">
    <name type="scientific">Lichenibacterium minor</name>
    <dbReference type="NCBI Taxonomy" id="2316528"/>
    <lineage>
        <taxon>Bacteria</taxon>
        <taxon>Pseudomonadati</taxon>
        <taxon>Pseudomonadota</taxon>
        <taxon>Alphaproteobacteria</taxon>
        <taxon>Hyphomicrobiales</taxon>
        <taxon>Lichenihabitantaceae</taxon>
        <taxon>Lichenibacterium</taxon>
    </lineage>
</organism>
<keyword evidence="7" id="KW-1185">Reference proteome</keyword>
<dbReference type="GO" id="GO:0008615">
    <property type="term" value="P:pyridoxine biosynthetic process"/>
    <property type="evidence" value="ECO:0007669"/>
    <property type="project" value="UniProtKB-UniRule"/>
</dbReference>
<dbReference type="NCBIfam" id="NF003626">
    <property type="entry name" value="PRK05265.1-4"/>
    <property type="match status" value="1"/>
</dbReference>
<feature type="site" description="Transition state stabilizer" evidence="4">
    <location>
        <position position="160"/>
    </location>
</feature>
<comment type="caution">
    <text evidence="6">The sequence shown here is derived from an EMBL/GenBank/DDBJ whole genome shotgun (WGS) entry which is preliminary data.</text>
</comment>
<comment type="subcellular location">
    <subcellularLocation>
        <location evidence="4">Cytoplasm</location>
    </subcellularLocation>
</comment>
<dbReference type="InterPro" id="IPR013785">
    <property type="entry name" value="Aldolase_TIM"/>
</dbReference>
<reference evidence="6 7" key="1">
    <citation type="submission" date="2018-12" db="EMBL/GenBank/DDBJ databases">
        <authorList>
            <person name="Grouzdev D.S."/>
            <person name="Krutkina M.S."/>
        </authorList>
    </citation>
    <scope>NUCLEOTIDE SEQUENCE [LARGE SCALE GENOMIC DNA]</scope>
    <source>
        <strain evidence="6 7">RmlP026</strain>
    </source>
</reference>
<dbReference type="SUPFAM" id="SSF63892">
    <property type="entry name" value="Pyridoxine 5'-phosphate synthase"/>
    <property type="match status" value="1"/>
</dbReference>
<reference evidence="6 7" key="2">
    <citation type="submission" date="2019-02" db="EMBL/GenBank/DDBJ databases">
        <title>'Lichenibacterium ramalinii' gen. nov. sp. nov., 'Lichenibacterium minor' gen. nov. sp. nov.</title>
        <authorList>
            <person name="Pankratov T."/>
        </authorList>
    </citation>
    <scope>NUCLEOTIDE SEQUENCE [LARGE SCALE GENOMIC DNA]</scope>
    <source>
        <strain evidence="6 7">RmlP026</strain>
    </source>
</reference>
<evidence type="ECO:0000256" key="2">
    <source>
        <dbReference type="ARBA" id="ARBA00022679"/>
    </source>
</evidence>
<comment type="caution">
    <text evidence="4">Lacks conserved residue(s) required for the propagation of feature annotation.</text>
</comment>
<evidence type="ECO:0000256" key="3">
    <source>
        <dbReference type="ARBA" id="ARBA00023096"/>
    </source>
</evidence>
<feature type="binding site" evidence="4">
    <location>
        <position position="53"/>
    </location>
    <ligand>
        <name>1-deoxy-D-xylulose 5-phosphate</name>
        <dbReference type="ChEBI" id="CHEBI:57792"/>
    </ligand>
</feature>
<dbReference type="EC" id="2.6.99.2" evidence="4 5"/>
<dbReference type="GO" id="GO:0005829">
    <property type="term" value="C:cytosol"/>
    <property type="evidence" value="ECO:0007669"/>
    <property type="project" value="TreeGrafter"/>
</dbReference>
<comment type="catalytic activity">
    <reaction evidence="4">
        <text>3-amino-2-oxopropyl phosphate + 1-deoxy-D-xylulose 5-phosphate = pyridoxine 5'-phosphate + phosphate + 2 H2O + H(+)</text>
        <dbReference type="Rhea" id="RHEA:15265"/>
        <dbReference type="ChEBI" id="CHEBI:15377"/>
        <dbReference type="ChEBI" id="CHEBI:15378"/>
        <dbReference type="ChEBI" id="CHEBI:43474"/>
        <dbReference type="ChEBI" id="CHEBI:57279"/>
        <dbReference type="ChEBI" id="CHEBI:57792"/>
        <dbReference type="ChEBI" id="CHEBI:58589"/>
        <dbReference type="EC" id="2.6.99.2"/>
    </reaction>
</comment>
<evidence type="ECO:0000256" key="1">
    <source>
        <dbReference type="ARBA" id="ARBA00022490"/>
    </source>
</evidence>
<gene>
    <name evidence="4" type="primary">pdxJ</name>
    <name evidence="6" type="ORF">D3273_08420</name>
</gene>
<comment type="pathway">
    <text evidence="4">Cofactor biosynthesis; pyridoxine 5'-phosphate biosynthesis; pyridoxine 5'-phosphate from D-erythrose 4-phosphate: step 5/5.</text>
</comment>
<name>A0A4Q2UBE2_9HYPH</name>
<keyword evidence="1 4" id="KW-0963">Cytoplasm</keyword>
<dbReference type="UniPathway" id="UPA00244">
    <property type="reaction ID" value="UER00313"/>
</dbReference>
<dbReference type="Gene3D" id="3.20.20.70">
    <property type="entry name" value="Aldolase class I"/>
    <property type="match status" value="1"/>
</dbReference>
<keyword evidence="2 4" id="KW-0808">Transferase</keyword>
<evidence type="ECO:0000256" key="4">
    <source>
        <dbReference type="HAMAP-Rule" id="MF_00279"/>
    </source>
</evidence>
<dbReference type="InterPro" id="IPR036130">
    <property type="entry name" value="Pyridoxine-5'_phos_synth"/>
</dbReference>
<dbReference type="GO" id="GO:0033856">
    <property type="term" value="F:pyridoxine 5'-phosphate synthase activity"/>
    <property type="evidence" value="ECO:0007669"/>
    <property type="project" value="UniProtKB-UniRule"/>
</dbReference>
<feature type="binding site" evidence="4">
    <location>
        <begin position="223"/>
        <end position="224"/>
    </location>
    <ligand>
        <name>3-amino-2-oxopropyl phosphate</name>
        <dbReference type="ChEBI" id="CHEBI:57279"/>
    </ligand>
</feature>
<feature type="binding site" evidence="4">
    <location>
        <position position="201"/>
    </location>
    <ligand>
        <name>3-amino-2-oxopropyl phosphate</name>
        <dbReference type="ChEBI" id="CHEBI:57279"/>
    </ligand>
</feature>
<feature type="binding site" evidence="4">
    <location>
        <position position="108"/>
    </location>
    <ligand>
        <name>1-deoxy-D-xylulose 5-phosphate</name>
        <dbReference type="ChEBI" id="CHEBI:57792"/>
    </ligand>
</feature>